<dbReference type="InterPro" id="IPR011604">
    <property type="entry name" value="PDDEXK-like_dom_sf"/>
</dbReference>
<dbReference type="CDD" id="cd22343">
    <property type="entry name" value="PDDEXK_lambda_exonuclease-like"/>
    <property type="match status" value="1"/>
</dbReference>
<name>A0A6C0HRI4_9ZZZZ</name>
<dbReference type="InterPro" id="IPR011335">
    <property type="entry name" value="Restrct_endonuc-II-like"/>
</dbReference>
<sequence length="416" mass="50352">MNELNTTECEHFVEDLLLIMYDYTLHNLQLFSREDYDIMFTKYIDEYVDEIIKMIRETAHSDEISKEELGVLINYTINIFYEICIPPRSFHNTYILKQRTEDDIKIISNRIDYLRKLPQPQQRTTEWYMFRNNLITASNAYKIFDTDASRNQLIYEKCFAYNEKVMIVPEETESFKHVNVVSPMHWGQKYESVSIMIYEDLYQTKIEEFGCIRHEKYSFLGASPDGINSDETSDRYGRLIEIKNVVSREITGIPKLEYWIQMQLQMETCDLNECDFLETKFVEYETEKEYLNDICQYKGVIMYFSYKNGTPKYIYKPLHLEDELWEETMMTIYQEQGLIWIKNIYWKLDVISCVLVLRNNLWFEYVICEIRNFWKIIEHEREHGFNHRKAKKRIKRVQEEEVKCLIQLQDLHNGQL</sequence>
<dbReference type="AlphaFoldDB" id="A0A6C0HRI4"/>
<dbReference type="PANTHER" id="PTHR46609:SF8">
    <property type="entry name" value="YQAJ VIRAL RECOMBINASE DOMAIN-CONTAINING PROTEIN"/>
    <property type="match status" value="1"/>
</dbReference>
<dbReference type="InterPro" id="IPR019080">
    <property type="entry name" value="YqaJ_viral_recombinase"/>
</dbReference>
<reference evidence="2" key="1">
    <citation type="journal article" date="2020" name="Nature">
        <title>Giant virus diversity and host interactions through global metagenomics.</title>
        <authorList>
            <person name="Schulz F."/>
            <person name="Roux S."/>
            <person name="Paez-Espino D."/>
            <person name="Jungbluth S."/>
            <person name="Walsh D.A."/>
            <person name="Denef V.J."/>
            <person name="McMahon K.D."/>
            <person name="Konstantinidis K.T."/>
            <person name="Eloe-Fadrosh E.A."/>
            <person name="Kyrpides N.C."/>
            <person name="Woyke T."/>
        </authorList>
    </citation>
    <scope>NUCLEOTIDE SEQUENCE</scope>
    <source>
        <strain evidence="2">GVMAG-M-3300023184-167</strain>
    </source>
</reference>
<accession>A0A6C0HRI4</accession>
<dbReference type="InterPro" id="IPR051703">
    <property type="entry name" value="NF-kappa-B_Signaling_Reg"/>
</dbReference>
<dbReference type="Gene3D" id="3.90.320.10">
    <property type="match status" value="1"/>
</dbReference>
<dbReference type="PANTHER" id="PTHR46609">
    <property type="entry name" value="EXONUCLEASE, PHAGE-TYPE/RECB, C-TERMINAL DOMAIN-CONTAINING PROTEIN"/>
    <property type="match status" value="1"/>
</dbReference>
<organism evidence="2">
    <name type="scientific">viral metagenome</name>
    <dbReference type="NCBI Taxonomy" id="1070528"/>
    <lineage>
        <taxon>unclassified sequences</taxon>
        <taxon>metagenomes</taxon>
        <taxon>organismal metagenomes</taxon>
    </lineage>
</organism>
<feature type="domain" description="YqaJ viral recombinase" evidence="1">
    <location>
        <begin position="126"/>
        <end position="269"/>
    </location>
</feature>
<evidence type="ECO:0000259" key="1">
    <source>
        <dbReference type="Pfam" id="PF09588"/>
    </source>
</evidence>
<proteinExistence type="predicted"/>
<dbReference type="EMBL" id="MN740006">
    <property type="protein sequence ID" value="QHT83119.1"/>
    <property type="molecule type" value="Genomic_DNA"/>
</dbReference>
<protein>
    <recommendedName>
        <fullName evidence="1">YqaJ viral recombinase domain-containing protein</fullName>
    </recommendedName>
</protein>
<evidence type="ECO:0000313" key="2">
    <source>
        <dbReference type="EMBL" id="QHT83119.1"/>
    </source>
</evidence>
<dbReference type="Pfam" id="PF09588">
    <property type="entry name" value="YqaJ"/>
    <property type="match status" value="1"/>
</dbReference>
<dbReference type="SUPFAM" id="SSF52980">
    <property type="entry name" value="Restriction endonuclease-like"/>
    <property type="match status" value="1"/>
</dbReference>